<dbReference type="EMBL" id="JAFBMS010000296">
    <property type="protein sequence ID" value="KAG9331770.1"/>
    <property type="molecule type" value="Genomic_DNA"/>
</dbReference>
<evidence type="ECO:0000313" key="1">
    <source>
        <dbReference type="EMBL" id="KAG9331770.1"/>
    </source>
</evidence>
<reference evidence="1" key="1">
    <citation type="thesis" date="2021" institute="BYU ScholarsArchive" country="Provo, UT, USA">
        <title>Applications of and Algorithms for Genome Assembly and Genomic Analyses with an Emphasis on Marine Teleosts.</title>
        <authorList>
            <person name="Pickett B.D."/>
        </authorList>
    </citation>
    <scope>NUCLEOTIDE SEQUENCE</scope>
    <source>
        <strain evidence="1">HI-2016</strain>
    </source>
</reference>
<proteinExistence type="predicted"/>
<comment type="caution">
    <text evidence="1">The sequence shown here is derived from an EMBL/GenBank/DDBJ whole genome shotgun (WGS) entry which is preliminary data.</text>
</comment>
<dbReference type="AlphaFoldDB" id="A0A8T2MX43"/>
<dbReference type="Proteomes" id="UP000824540">
    <property type="component" value="Unassembled WGS sequence"/>
</dbReference>
<name>A0A8T2MX43_9TELE</name>
<keyword evidence="2" id="KW-1185">Reference proteome</keyword>
<accession>A0A8T2MX43</accession>
<sequence length="331" mass="35399">MQLQLPCYTSPSPPKLPCYTSPSPLKLPCYLPTIPKTALPTSPSPLKLPCYTSPSPLKLPCYTSPSPLKLPCYTSPSPPKLPCYTSPSPLKLPCYTSPSPPKLPCYTSPSPLKLPCYTSPSPLKLPCYTSPSPLKLPCYTSPSPLKLPCCPSSEVGLNSAPDEKLHHCLSGPADIASHSSVATGSSVFHLSREGAGGMQDASPPPRSACTTHPAPVFPTPDTTLMRVEETQNCSTAERQEAELQHNRKTACSSFQPCGSWGRGIFANSFSQHTSPCAFQLLVCSTVAMARISMETCLYALSQLSCTLTGINDTPQPRPQPCPHQIPAQLLC</sequence>
<protein>
    <submittedName>
        <fullName evidence="1">Uncharacterized protein</fullName>
    </submittedName>
</protein>
<gene>
    <name evidence="1" type="ORF">JZ751_017238</name>
</gene>
<evidence type="ECO:0000313" key="2">
    <source>
        <dbReference type="Proteomes" id="UP000824540"/>
    </source>
</evidence>
<organism evidence="1 2">
    <name type="scientific">Albula glossodonta</name>
    <name type="common">roundjaw bonefish</name>
    <dbReference type="NCBI Taxonomy" id="121402"/>
    <lineage>
        <taxon>Eukaryota</taxon>
        <taxon>Metazoa</taxon>
        <taxon>Chordata</taxon>
        <taxon>Craniata</taxon>
        <taxon>Vertebrata</taxon>
        <taxon>Euteleostomi</taxon>
        <taxon>Actinopterygii</taxon>
        <taxon>Neopterygii</taxon>
        <taxon>Teleostei</taxon>
        <taxon>Albuliformes</taxon>
        <taxon>Albulidae</taxon>
        <taxon>Albula</taxon>
    </lineage>
</organism>